<dbReference type="CDD" id="cd00118">
    <property type="entry name" value="LysM"/>
    <property type="match status" value="1"/>
</dbReference>
<dbReference type="Gene3D" id="3.10.350.10">
    <property type="entry name" value="LysM domain"/>
    <property type="match status" value="1"/>
</dbReference>
<dbReference type="InterPro" id="IPR056562">
    <property type="entry name" value="LysM2_CERK1_LYK3_4_5"/>
</dbReference>
<feature type="non-terminal residue" evidence="3">
    <location>
        <position position="301"/>
    </location>
</feature>
<dbReference type="OMA" id="NVCNAGM"/>
<proteinExistence type="predicted"/>
<reference evidence="3 4" key="1">
    <citation type="journal article" date="2011" name="Science">
        <title>The Selaginella genome identifies genetic changes associated with the evolution of vascular plants.</title>
        <authorList>
            <person name="Banks J.A."/>
            <person name="Nishiyama T."/>
            <person name="Hasebe M."/>
            <person name="Bowman J.L."/>
            <person name="Gribskov M."/>
            <person name="dePamphilis C."/>
            <person name="Albert V.A."/>
            <person name="Aono N."/>
            <person name="Aoyama T."/>
            <person name="Ambrose B.A."/>
            <person name="Ashton N.W."/>
            <person name="Axtell M.J."/>
            <person name="Barker E."/>
            <person name="Barker M.S."/>
            <person name="Bennetzen J.L."/>
            <person name="Bonawitz N.D."/>
            <person name="Chapple C."/>
            <person name="Cheng C."/>
            <person name="Correa L.G."/>
            <person name="Dacre M."/>
            <person name="DeBarry J."/>
            <person name="Dreyer I."/>
            <person name="Elias M."/>
            <person name="Engstrom E.M."/>
            <person name="Estelle M."/>
            <person name="Feng L."/>
            <person name="Finet C."/>
            <person name="Floyd S.K."/>
            <person name="Frommer W.B."/>
            <person name="Fujita T."/>
            <person name="Gramzow L."/>
            <person name="Gutensohn M."/>
            <person name="Harholt J."/>
            <person name="Hattori M."/>
            <person name="Heyl A."/>
            <person name="Hirai T."/>
            <person name="Hiwatashi Y."/>
            <person name="Ishikawa M."/>
            <person name="Iwata M."/>
            <person name="Karol K.G."/>
            <person name="Koehler B."/>
            <person name="Kolukisaoglu U."/>
            <person name="Kubo M."/>
            <person name="Kurata T."/>
            <person name="Lalonde S."/>
            <person name="Li K."/>
            <person name="Li Y."/>
            <person name="Litt A."/>
            <person name="Lyons E."/>
            <person name="Manning G."/>
            <person name="Maruyama T."/>
            <person name="Michael T.P."/>
            <person name="Mikami K."/>
            <person name="Miyazaki S."/>
            <person name="Morinaga S."/>
            <person name="Murata T."/>
            <person name="Mueller-Roeber B."/>
            <person name="Nelson D.R."/>
            <person name="Obara M."/>
            <person name="Oguri Y."/>
            <person name="Olmstead R.G."/>
            <person name="Onodera N."/>
            <person name="Petersen B.L."/>
            <person name="Pils B."/>
            <person name="Prigge M."/>
            <person name="Rensing S.A."/>
            <person name="Riano-Pachon D.M."/>
            <person name="Roberts A.W."/>
            <person name="Sato Y."/>
            <person name="Scheller H.V."/>
            <person name="Schulz B."/>
            <person name="Schulz C."/>
            <person name="Shakirov E.V."/>
            <person name="Shibagaki N."/>
            <person name="Shinohara N."/>
            <person name="Shippen D.E."/>
            <person name="Soerensen I."/>
            <person name="Sotooka R."/>
            <person name="Sugimoto N."/>
            <person name="Sugita M."/>
            <person name="Sumikawa N."/>
            <person name="Tanurdzic M."/>
            <person name="Theissen G."/>
            <person name="Ulvskov P."/>
            <person name="Wakazuki S."/>
            <person name="Weng J.K."/>
            <person name="Willats W.W."/>
            <person name="Wipf D."/>
            <person name="Wolf P.G."/>
            <person name="Yang L."/>
            <person name="Zimmer A.D."/>
            <person name="Zhu Q."/>
            <person name="Mitros T."/>
            <person name="Hellsten U."/>
            <person name="Loque D."/>
            <person name="Otillar R."/>
            <person name="Salamov A."/>
            <person name="Schmutz J."/>
            <person name="Shapiro H."/>
            <person name="Lindquist E."/>
            <person name="Lucas S."/>
            <person name="Rokhsar D."/>
            <person name="Grigoriev I.V."/>
        </authorList>
    </citation>
    <scope>NUCLEOTIDE SEQUENCE [LARGE SCALE GENOMIC DNA]</scope>
</reference>
<dbReference type="HOGENOM" id="CLU_047073_0_0_1"/>
<protein>
    <recommendedName>
        <fullName evidence="2">LysM domain-containing protein</fullName>
    </recommendedName>
</protein>
<feature type="non-terminal residue" evidence="3">
    <location>
        <position position="1"/>
    </location>
</feature>
<dbReference type="Gramene" id="EFJ06330">
    <property type="protein sequence ID" value="EFJ06330"/>
    <property type="gene ID" value="SELMODRAFT_45167"/>
</dbReference>
<dbReference type="PANTHER" id="PTHR33734:SF35">
    <property type="entry name" value="LYSM DOMAIN-CONTAINING GPI-ANCHORED PROTEIN 1"/>
    <property type="match status" value="1"/>
</dbReference>
<accession>D8TAJ5</accession>
<name>D8TAJ5_SELML</name>
<evidence type="ECO:0000256" key="1">
    <source>
        <dbReference type="SAM" id="SignalP"/>
    </source>
</evidence>
<dbReference type="Pfam" id="PF23472">
    <property type="entry name" value="LysM2_CERK1_LYK3_4_5"/>
    <property type="match status" value="1"/>
</dbReference>
<organism evidence="4">
    <name type="scientific">Selaginella moellendorffii</name>
    <name type="common">Spikemoss</name>
    <dbReference type="NCBI Taxonomy" id="88036"/>
    <lineage>
        <taxon>Eukaryota</taxon>
        <taxon>Viridiplantae</taxon>
        <taxon>Streptophyta</taxon>
        <taxon>Embryophyta</taxon>
        <taxon>Tracheophyta</taxon>
        <taxon>Lycopodiopsida</taxon>
        <taxon>Selaginellales</taxon>
        <taxon>Selaginellaceae</taxon>
        <taxon>Selaginella</taxon>
    </lineage>
</organism>
<dbReference type="EMBL" id="GL377703">
    <property type="protein sequence ID" value="EFJ06330.1"/>
    <property type="molecule type" value="Genomic_DNA"/>
</dbReference>
<dbReference type="SMART" id="SM00257">
    <property type="entry name" value="LysM"/>
    <property type="match status" value="1"/>
</dbReference>
<evidence type="ECO:0000313" key="3">
    <source>
        <dbReference type="EMBL" id="EFJ06330.1"/>
    </source>
</evidence>
<feature type="signal peptide" evidence="1">
    <location>
        <begin position="1"/>
        <end position="17"/>
    </location>
</feature>
<feature type="chain" id="PRO_5003123435" description="LysM domain-containing protein" evidence="1">
    <location>
        <begin position="18"/>
        <end position="301"/>
    </location>
</feature>
<sequence>ILIVLLLGSIAPLQLHAASFNESCRATVDPPCQALLAYRSSSLSPTIANISSLFSIPVQAILAANAFSPSDDPSARLSTGETLRIPVPCSCAANGQRSGNTTYTIAPGDFLFQIANNRYGGLVTIEEIAAANGIVDLDKILAGQNLTIPYPCSCRGNSFGGRDALFMAYVVQDGESREGFYRSYNLSQEEFDRLNPSVNLDDLVVCMCVACRARFNRSALDSNLTVASGGYAITANGCVQCNCDGTELHCTRAPTAPRNCSLGCRNSRLQIGNFSTGANSSGGCTIESCLYDGYNNRQIFT</sequence>
<dbReference type="PANTHER" id="PTHR33734">
    <property type="entry name" value="LYSM DOMAIN-CONTAINING GPI-ANCHORED PROTEIN 2"/>
    <property type="match status" value="1"/>
</dbReference>
<evidence type="ECO:0000259" key="2">
    <source>
        <dbReference type="PROSITE" id="PS51782"/>
    </source>
</evidence>
<dbReference type="eggNOG" id="ENOG502QWAT">
    <property type="taxonomic scope" value="Eukaryota"/>
</dbReference>
<keyword evidence="4" id="KW-1185">Reference proteome</keyword>
<dbReference type="PROSITE" id="PS51782">
    <property type="entry name" value="LYSM"/>
    <property type="match status" value="1"/>
</dbReference>
<dbReference type="Proteomes" id="UP000001514">
    <property type="component" value="Unassembled WGS sequence"/>
</dbReference>
<dbReference type="KEGG" id="smo:SELMODRAFT_45167"/>
<feature type="domain" description="LysM" evidence="2">
    <location>
        <begin position="101"/>
        <end position="148"/>
    </location>
</feature>
<dbReference type="Pfam" id="PF23446">
    <property type="entry name" value="LysM1_NFP_LYK"/>
    <property type="match status" value="1"/>
</dbReference>
<gene>
    <name evidence="3" type="ORF">SELMODRAFT_45167</name>
</gene>
<keyword evidence="1" id="KW-0732">Signal</keyword>
<dbReference type="InterPro" id="IPR036779">
    <property type="entry name" value="LysM_dom_sf"/>
</dbReference>
<dbReference type="AlphaFoldDB" id="D8TAJ5"/>
<dbReference type="InterPro" id="IPR018392">
    <property type="entry name" value="LysM"/>
</dbReference>
<dbReference type="InParanoid" id="D8TAJ5"/>
<dbReference type="SUPFAM" id="SSF54106">
    <property type="entry name" value="LysM domain"/>
    <property type="match status" value="1"/>
</dbReference>
<dbReference type="InterPro" id="IPR056561">
    <property type="entry name" value="NFP_LYK_LysM1"/>
</dbReference>
<evidence type="ECO:0000313" key="4">
    <source>
        <dbReference type="Proteomes" id="UP000001514"/>
    </source>
</evidence>